<dbReference type="GO" id="GO:0034737">
    <property type="term" value="F:ergosterol O-acyltransferase activity"/>
    <property type="evidence" value="ECO:0007669"/>
    <property type="project" value="TreeGrafter"/>
</dbReference>
<feature type="compositionally biased region" description="Polar residues" evidence="12">
    <location>
        <begin position="311"/>
        <end position="320"/>
    </location>
</feature>
<dbReference type="Pfam" id="PF03062">
    <property type="entry name" value="MBOAT"/>
    <property type="match status" value="1"/>
</dbReference>
<sequence length="588" mass="66866">MVTTTVTAHSKGEAVAISTPNGTVRITPYVSSGGSDGLKTVLRFAPRYSSFDRENTKSQNDQFRGFFTLFWIGLAITFMRTSLDSWDTNRTLLSLNFGRLITRDAVMLAVADLIMVSAMLLSVPFVKCLQRGYFNYYYTGVMLQVFFESCFVCAAVAWGVARDWYWVQAGFMVLHSLSCIMKVHSYIAHNGMLATVYSRLQVEKRTLADYIARHGGHEAALERAAKHQAELEAIEASAPEVSTPATPQIVVTNENENGNGNTNGNGNVDNTRLLRQALESGAALRRRKRSSLPAKNNLPLPTEGLPRGTSLEPSHSTSPHTPRDPNPLAWSPDRQIALLARNIDEMEDELRSNGKKGLVWPENLTYRNFVEFQFFPTLVYELEYPRTTTIRPLYILEKTLATFGTFSLIYTLTEHYIMPHSPQPTDSILHTFLNLALPMMINFLLIFYIIFECICPAFAELSCFADRELYGDWWNSTSWDEFSRKWNKPVHVFLLRHVYSSSRNAWNFSKWQAAFFTFFLSALAHELVMAVVSKKIRPYLFLMQISQIPLIAIGRLPIVRRNRTLGNIVFWLGLMIGFPLLEICYLVY</sequence>
<dbReference type="OrthoDB" id="10039049at2759"/>
<gene>
    <name evidence="14" type="ORF">EHS24_004122</name>
</gene>
<dbReference type="PIRSF" id="PIRSF000439">
    <property type="entry name" value="Oat_ACAT_DAG_ARE"/>
    <property type="match status" value="1"/>
</dbReference>
<dbReference type="PANTHER" id="PTHR10408">
    <property type="entry name" value="STEROL O-ACYLTRANSFERASE"/>
    <property type="match status" value="1"/>
</dbReference>
<keyword evidence="5 10" id="KW-0256">Endoplasmic reticulum</keyword>
<evidence type="ECO:0000256" key="1">
    <source>
        <dbReference type="ARBA" id="ARBA00004477"/>
    </source>
</evidence>
<evidence type="ECO:0000256" key="11">
    <source>
        <dbReference type="PIRSR" id="PIRSR000439-1"/>
    </source>
</evidence>
<proteinExistence type="inferred from homology"/>
<feature type="transmembrane region" description="Helical" evidence="13">
    <location>
        <begin position="135"/>
        <end position="158"/>
    </location>
</feature>
<feature type="transmembrane region" description="Helical" evidence="13">
    <location>
        <begin position="100"/>
        <end position="123"/>
    </location>
</feature>
<keyword evidence="6 13" id="KW-1133">Transmembrane helix</keyword>
<feature type="transmembrane region" description="Helical" evidence="13">
    <location>
        <begin position="511"/>
        <end position="532"/>
    </location>
</feature>
<keyword evidence="8 10" id="KW-0012">Acyltransferase</keyword>
<dbReference type="GO" id="GO:0005789">
    <property type="term" value="C:endoplasmic reticulum membrane"/>
    <property type="evidence" value="ECO:0007669"/>
    <property type="project" value="UniProtKB-SubCell"/>
</dbReference>
<feature type="transmembrane region" description="Helical" evidence="13">
    <location>
        <begin position="568"/>
        <end position="587"/>
    </location>
</feature>
<evidence type="ECO:0000256" key="5">
    <source>
        <dbReference type="ARBA" id="ARBA00022824"/>
    </source>
</evidence>
<comment type="subcellular location">
    <subcellularLocation>
        <location evidence="1 10">Endoplasmic reticulum membrane</location>
        <topology evidence="1 10">Multi-pass membrane protein</topology>
    </subcellularLocation>
</comment>
<reference evidence="14 15" key="1">
    <citation type="submission" date="2018-11" db="EMBL/GenBank/DDBJ databases">
        <title>Genome sequence of Apiotrichum porosum DSM 27194.</title>
        <authorList>
            <person name="Aliyu H."/>
            <person name="Gorte O."/>
            <person name="Ochsenreither K."/>
        </authorList>
    </citation>
    <scope>NUCLEOTIDE SEQUENCE [LARGE SCALE GENOMIC DNA]</scope>
    <source>
        <strain evidence="14 15">DSM 27194</strain>
    </source>
</reference>
<feature type="transmembrane region" description="Helical" evidence="13">
    <location>
        <begin position="63"/>
        <end position="80"/>
    </location>
</feature>
<comment type="function">
    <text evidence="9">Sterol O-acyltransferase that catalyzes the formation of stery esters.</text>
</comment>
<evidence type="ECO:0000313" key="14">
    <source>
        <dbReference type="EMBL" id="RSH85937.1"/>
    </source>
</evidence>
<dbReference type="GO" id="GO:0008204">
    <property type="term" value="P:ergosterol metabolic process"/>
    <property type="evidence" value="ECO:0007669"/>
    <property type="project" value="TreeGrafter"/>
</dbReference>
<dbReference type="GeneID" id="39588665"/>
<feature type="compositionally biased region" description="Low complexity" evidence="12">
    <location>
        <begin position="252"/>
        <end position="267"/>
    </location>
</feature>
<keyword evidence="15" id="KW-1185">Reference proteome</keyword>
<comment type="caution">
    <text evidence="14">The sequence shown here is derived from an EMBL/GenBank/DDBJ whole genome shotgun (WGS) entry which is preliminary data.</text>
</comment>
<dbReference type="InterPro" id="IPR014371">
    <property type="entry name" value="Oat_ACAT_DAG_ARE"/>
</dbReference>
<evidence type="ECO:0000256" key="6">
    <source>
        <dbReference type="ARBA" id="ARBA00022989"/>
    </source>
</evidence>
<comment type="similarity">
    <text evidence="2 10">Belongs to the membrane-bound acyltransferase family. Sterol o-acyltransferase subfamily.</text>
</comment>
<dbReference type="PANTHER" id="PTHR10408:SF9">
    <property type="entry name" value="STEROL O-ACYLTRANSFERASE 2-RELATED"/>
    <property type="match status" value="1"/>
</dbReference>
<keyword evidence="3 10" id="KW-0808">Transferase</keyword>
<evidence type="ECO:0000256" key="3">
    <source>
        <dbReference type="ARBA" id="ARBA00022679"/>
    </source>
</evidence>
<evidence type="ECO:0000256" key="13">
    <source>
        <dbReference type="SAM" id="Phobius"/>
    </source>
</evidence>
<dbReference type="EMBL" id="RSCE01000002">
    <property type="protein sequence ID" value="RSH85937.1"/>
    <property type="molecule type" value="Genomic_DNA"/>
</dbReference>
<evidence type="ECO:0000256" key="4">
    <source>
        <dbReference type="ARBA" id="ARBA00022692"/>
    </source>
</evidence>
<keyword evidence="7 10" id="KW-0472">Membrane</keyword>
<evidence type="ECO:0000256" key="10">
    <source>
        <dbReference type="PIRNR" id="PIRNR000439"/>
    </source>
</evidence>
<evidence type="ECO:0000313" key="15">
    <source>
        <dbReference type="Proteomes" id="UP000279236"/>
    </source>
</evidence>
<feature type="region of interest" description="Disordered" evidence="12">
    <location>
        <begin position="251"/>
        <end position="330"/>
    </location>
</feature>
<evidence type="ECO:0000256" key="9">
    <source>
        <dbReference type="ARBA" id="ARBA00023568"/>
    </source>
</evidence>
<feature type="transmembrane region" description="Helical" evidence="13">
    <location>
        <begin position="539"/>
        <end position="556"/>
    </location>
</feature>
<keyword evidence="4 13" id="KW-0812">Transmembrane</keyword>
<dbReference type="InterPro" id="IPR004299">
    <property type="entry name" value="MBOAT_fam"/>
</dbReference>
<dbReference type="Proteomes" id="UP000279236">
    <property type="component" value="Unassembled WGS sequence"/>
</dbReference>
<evidence type="ECO:0000256" key="7">
    <source>
        <dbReference type="ARBA" id="ARBA00023136"/>
    </source>
</evidence>
<evidence type="ECO:0000256" key="2">
    <source>
        <dbReference type="ARBA" id="ARBA00009010"/>
    </source>
</evidence>
<dbReference type="STRING" id="105984.A0A427Y4E1"/>
<name>A0A427Y4E1_9TREE</name>
<dbReference type="AlphaFoldDB" id="A0A427Y4E1"/>
<evidence type="ECO:0000256" key="12">
    <source>
        <dbReference type="SAM" id="MobiDB-lite"/>
    </source>
</evidence>
<dbReference type="RefSeq" id="XP_028478722.1">
    <property type="nucleotide sequence ID" value="XM_028619750.1"/>
</dbReference>
<feature type="transmembrane region" description="Helical" evidence="13">
    <location>
        <begin position="428"/>
        <end position="451"/>
    </location>
</feature>
<feature type="active site" evidence="11">
    <location>
        <position position="525"/>
    </location>
</feature>
<evidence type="ECO:0000256" key="8">
    <source>
        <dbReference type="ARBA" id="ARBA00023315"/>
    </source>
</evidence>
<protein>
    <recommendedName>
        <fullName evidence="10">O-acyltransferase</fullName>
    </recommendedName>
</protein>
<accession>A0A427Y4E1</accession>
<organism evidence="14 15">
    <name type="scientific">Apiotrichum porosum</name>
    <dbReference type="NCBI Taxonomy" id="105984"/>
    <lineage>
        <taxon>Eukaryota</taxon>
        <taxon>Fungi</taxon>
        <taxon>Dikarya</taxon>
        <taxon>Basidiomycota</taxon>
        <taxon>Agaricomycotina</taxon>
        <taxon>Tremellomycetes</taxon>
        <taxon>Trichosporonales</taxon>
        <taxon>Trichosporonaceae</taxon>
        <taxon>Apiotrichum</taxon>
    </lineage>
</organism>
<feature type="transmembrane region" description="Helical" evidence="13">
    <location>
        <begin position="164"/>
        <end position="183"/>
    </location>
</feature>